<feature type="region of interest" description="Disordered" evidence="3">
    <location>
        <begin position="149"/>
        <end position="168"/>
    </location>
</feature>
<proteinExistence type="predicted"/>
<keyword evidence="6" id="KW-1185">Reference proteome</keyword>
<dbReference type="PANTHER" id="PTHR43877">
    <property type="entry name" value="AMINOALKYLPHOSPHONATE N-ACETYLTRANSFERASE-RELATED-RELATED"/>
    <property type="match status" value="1"/>
</dbReference>
<evidence type="ECO:0000256" key="3">
    <source>
        <dbReference type="SAM" id="MobiDB-lite"/>
    </source>
</evidence>
<keyword evidence="1 5" id="KW-0808">Transferase</keyword>
<dbReference type="CDD" id="cd04301">
    <property type="entry name" value="NAT_SF"/>
    <property type="match status" value="1"/>
</dbReference>
<dbReference type="PANTHER" id="PTHR43877:SF2">
    <property type="entry name" value="AMINOALKYLPHOSPHONATE N-ACETYLTRANSFERASE-RELATED"/>
    <property type="match status" value="1"/>
</dbReference>
<gene>
    <name evidence="5" type="ORF">CLV72_102542</name>
</gene>
<dbReference type="Pfam" id="PF00583">
    <property type="entry name" value="Acetyltransf_1"/>
    <property type="match status" value="1"/>
</dbReference>
<evidence type="ECO:0000256" key="1">
    <source>
        <dbReference type="ARBA" id="ARBA00022679"/>
    </source>
</evidence>
<dbReference type="GO" id="GO:0016747">
    <property type="term" value="F:acyltransferase activity, transferring groups other than amino-acyl groups"/>
    <property type="evidence" value="ECO:0007669"/>
    <property type="project" value="InterPro"/>
</dbReference>
<feature type="compositionally biased region" description="Low complexity" evidence="3">
    <location>
        <begin position="154"/>
        <end position="168"/>
    </location>
</feature>
<name>A0A2T0QAS2_9ACTN</name>
<dbReference type="RefSeq" id="WP_106243140.1">
    <property type="nucleotide sequence ID" value="NZ_PVZC01000002.1"/>
</dbReference>
<protein>
    <submittedName>
        <fullName evidence="5">Acetyltransferase (GNAT) family protein</fullName>
    </submittedName>
</protein>
<dbReference type="AlphaFoldDB" id="A0A2T0QAS2"/>
<evidence type="ECO:0000259" key="4">
    <source>
        <dbReference type="PROSITE" id="PS51186"/>
    </source>
</evidence>
<dbReference type="Proteomes" id="UP000237846">
    <property type="component" value="Unassembled WGS sequence"/>
</dbReference>
<dbReference type="Gene3D" id="3.40.630.30">
    <property type="match status" value="1"/>
</dbReference>
<dbReference type="PROSITE" id="PS51186">
    <property type="entry name" value="GNAT"/>
    <property type="match status" value="1"/>
</dbReference>
<evidence type="ECO:0000256" key="2">
    <source>
        <dbReference type="ARBA" id="ARBA00023315"/>
    </source>
</evidence>
<feature type="domain" description="N-acetyltransferase" evidence="4">
    <location>
        <begin position="3"/>
        <end position="145"/>
    </location>
</feature>
<dbReference type="InterPro" id="IPR000182">
    <property type="entry name" value="GNAT_dom"/>
</dbReference>
<dbReference type="OrthoDB" id="9803233at2"/>
<sequence length="168" mass="18062">MVIETREPADPELSRLVAAQQAELAERYGDEDGHFPLDPAARFLVAVDGGEAVGCGAVQRLDERTAELKRMYVRPDRRGEGISRLLLAALEDAARAAGHELLRLEAGTRQPEAVGLYTRSGYRPIPAYGMYAGNPLSLCFEKELRFEEEPPPAGLRSGAARASGAGGA</sequence>
<organism evidence="5 6">
    <name type="scientific">Allonocardiopsis opalescens</name>
    <dbReference type="NCBI Taxonomy" id="1144618"/>
    <lineage>
        <taxon>Bacteria</taxon>
        <taxon>Bacillati</taxon>
        <taxon>Actinomycetota</taxon>
        <taxon>Actinomycetes</taxon>
        <taxon>Streptosporangiales</taxon>
        <taxon>Allonocardiopsis</taxon>
    </lineage>
</organism>
<evidence type="ECO:0000313" key="5">
    <source>
        <dbReference type="EMBL" id="PRY00910.1"/>
    </source>
</evidence>
<keyword evidence="2" id="KW-0012">Acyltransferase</keyword>
<comment type="caution">
    <text evidence="5">The sequence shown here is derived from an EMBL/GenBank/DDBJ whole genome shotgun (WGS) entry which is preliminary data.</text>
</comment>
<dbReference type="SUPFAM" id="SSF55729">
    <property type="entry name" value="Acyl-CoA N-acyltransferases (Nat)"/>
    <property type="match status" value="1"/>
</dbReference>
<dbReference type="EMBL" id="PVZC01000002">
    <property type="protein sequence ID" value="PRY00910.1"/>
    <property type="molecule type" value="Genomic_DNA"/>
</dbReference>
<reference evidence="5 6" key="1">
    <citation type="submission" date="2018-03" db="EMBL/GenBank/DDBJ databases">
        <title>Genomic Encyclopedia of Archaeal and Bacterial Type Strains, Phase II (KMG-II): from individual species to whole genera.</title>
        <authorList>
            <person name="Goeker M."/>
        </authorList>
    </citation>
    <scope>NUCLEOTIDE SEQUENCE [LARGE SCALE GENOMIC DNA]</scope>
    <source>
        <strain evidence="5 6">DSM 45601</strain>
    </source>
</reference>
<accession>A0A2T0QAS2</accession>
<evidence type="ECO:0000313" key="6">
    <source>
        <dbReference type="Proteomes" id="UP000237846"/>
    </source>
</evidence>
<dbReference type="InterPro" id="IPR016181">
    <property type="entry name" value="Acyl_CoA_acyltransferase"/>
</dbReference>
<dbReference type="InterPro" id="IPR050832">
    <property type="entry name" value="Bact_Acetyltransf"/>
</dbReference>